<evidence type="ECO:0000256" key="7">
    <source>
        <dbReference type="ARBA" id="ARBA00023159"/>
    </source>
</evidence>
<evidence type="ECO:0000256" key="10">
    <source>
        <dbReference type="SAM" id="Coils"/>
    </source>
</evidence>
<dbReference type="InterPro" id="IPR054076">
    <property type="entry name" value="ZUO1-like_ZHD"/>
</dbReference>
<dbReference type="Gene3D" id="1.10.8.840">
    <property type="entry name" value="Ribosome-associated complex head domain"/>
    <property type="match status" value="1"/>
</dbReference>
<keyword evidence="4" id="KW-0963">Cytoplasm</keyword>
<dbReference type="PROSITE" id="PS50076">
    <property type="entry name" value="DNAJ_2"/>
    <property type="match status" value="1"/>
</dbReference>
<comment type="caution">
    <text evidence="15">The sequence shown here is derived from an EMBL/GenBank/DDBJ whole genome shotgun (WGS) entry which is preliminary data.</text>
</comment>
<dbReference type="AlphaFoldDB" id="A0AAV1JPC6"/>
<keyword evidence="16" id="KW-1185">Reference proteome</keyword>
<dbReference type="GO" id="GO:0043022">
    <property type="term" value="F:ribosome binding"/>
    <property type="evidence" value="ECO:0007669"/>
    <property type="project" value="InterPro"/>
</dbReference>
<dbReference type="InterPro" id="IPR036869">
    <property type="entry name" value="J_dom_sf"/>
</dbReference>
<organism evidence="15 16">
    <name type="scientific">Leptosia nina</name>
    <dbReference type="NCBI Taxonomy" id="320188"/>
    <lineage>
        <taxon>Eukaryota</taxon>
        <taxon>Metazoa</taxon>
        <taxon>Ecdysozoa</taxon>
        <taxon>Arthropoda</taxon>
        <taxon>Hexapoda</taxon>
        <taxon>Insecta</taxon>
        <taxon>Pterygota</taxon>
        <taxon>Neoptera</taxon>
        <taxon>Endopterygota</taxon>
        <taxon>Lepidoptera</taxon>
        <taxon>Glossata</taxon>
        <taxon>Ditrysia</taxon>
        <taxon>Papilionoidea</taxon>
        <taxon>Pieridae</taxon>
        <taxon>Pierinae</taxon>
        <taxon>Leptosia</taxon>
    </lineage>
</organism>
<evidence type="ECO:0000256" key="4">
    <source>
        <dbReference type="ARBA" id="ARBA00022490"/>
    </source>
</evidence>
<dbReference type="InterPro" id="IPR017930">
    <property type="entry name" value="Myb_dom"/>
</dbReference>
<dbReference type="Pfam" id="PF21884">
    <property type="entry name" value="ZUO1-like_ZHD"/>
    <property type="match status" value="1"/>
</dbReference>
<dbReference type="EMBL" id="CAVLEF010000081">
    <property type="protein sequence ID" value="CAK1550267.1"/>
    <property type="molecule type" value="Genomic_DNA"/>
</dbReference>
<feature type="domain" description="HTH myb-type" evidence="14">
    <location>
        <begin position="555"/>
        <end position="605"/>
    </location>
</feature>
<dbReference type="PROSITE" id="PS50090">
    <property type="entry name" value="MYB_LIKE"/>
    <property type="match status" value="1"/>
</dbReference>
<keyword evidence="8" id="KW-0143">Chaperone</keyword>
<evidence type="ECO:0000259" key="14">
    <source>
        <dbReference type="PROSITE" id="PS51294"/>
    </source>
</evidence>
<dbReference type="GO" id="GO:0005829">
    <property type="term" value="C:cytosol"/>
    <property type="evidence" value="ECO:0007669"/>
    <property type="project" value="UniProtKB-SubCell"/>
</dbReference>
<evidence type="ECO:0000256" key="2">
    <source>
        <dbReference type="ARBA" id="ARBA00004514"/>
    </source>
</evidence>
<dbReference type="InterPro" id="IPR001623">
    <property type="entry name" value="DnaJ_domain"/>
</dbReference>
<accession>A0AAV1JPC6</accession>
<dbReference type="PROSITE" id="PS51293">
    <property type="entry name" value="SANT"/>
    <property type="match status" value="1"/>
</dbReference>
<evidence type="ECO:0000256" key="1">
    <source>
        <dbReference type="ARBA" id="ARBA00004123"/>
    </source>
</evidence>
<dbReference type="Pfam" id="PF00249">
    <property type="entry name" value="Myb_DNA-binding"/>
    <property type="match status" value="1"/>
</dbReference>
<evidence type="ECO:0000256" key="8">
    <source>
        <dbReference type="ARBA" id="ARBA00023186"/>
    </source>
</evidence>
<dbReference type="GO" id="GO:0051083">
    <property type="term" value="P:'de novo' cotranslational protein folding"/>
    <property type="evidence" value="ECO:0007669"/>
    <property type="project" value="InterPro"/>
</dbReference>
<evidence type="ECO:0000313" key="15">
    <source>
        <dbReference type="EMBL" id="CAK1550267.1"/>
    </source>
</evidence>
<keyword evidence="7" id="KW-0010">Activator</keyword>
<dbReference type="InterPro" id="IPR017884">
    <property type="entry name" value="SANT_dom"/>
</dbReference>
<feature type="domain" description="J" evidence="11">
    <location>
        <begin position="79"/>
        <end position="151"/>
    </location>
</feature>
<dbReference type="SUPFAM" id="SSF46565">
    <property type="entry name" value="Chaperone J-domain"/>
    <property type="match status" value="1"/>
</dbReference>
<dbReference type="GO" id="GO:0030544">
    <property type="term" value="F:Hsp70 protein binding"/>
    <property type="evidence" value="ECO:0007669"/>
    <property type="project" value="InterPro"/>
</dbReference>
<dbReference type="CDD" id="cd06257">
    <property type="entry name" value="DnaJ"/>
    <property type="match status" value="1"/>
</dbReference>
<keyword evidence="10" id="KW-0175">Coiled coil</keyword>
<feature type="coiled-coil region" evidence="10">
    <location>
        <begin position="288"/>
        <end position="346"/>
    </location>
</feature>
<dbReference type="GO" id="GO:0006450">
    <property type="term" value="P:regulation of translational fidelity"/>
    <property type="evidence" value="ECO:0007669"/>
    <property type="project" value="InterPro"/>
</dbReference>
<keyword evidence="9" id="KW-0539">Nucleus</keyword>
<feature type="domain" description="Myb-like" evidence="12">
    <location>
        <begin position="547"/>
        <end position="601"/>
    </location>
</feature>
<sequence length="615" mass="71931">MTEGETANTCKVVAIPWPSVKRKVECAGAAYLRYHNIKCHGEDTLLQTSTSKDKTEEIIFEDNVEYLRSLDPKEWKKQDHYAVLGMKDLRFEATDDDIKRAYRQKVLKHHPDKRKALGEEVRSDDDYFTCITKAYEILGTPKIRRSFDSVDPTFDDYVPTSSDIKREGFYKTFSKYFEINARWSEKRNVPLLGDENSSRDFVEKFYAFWYEFDSWREFSYLDEEEKEKGSDREERRWIEKQNKAARAKLKKEEMARIRNLVDLAYANDPRIQKFKQEDKDKKLAAKRARQDAVQAKKAEEERIRKEEELAKQKAEEAERAKIEAARAERELQKKNLRKEKKSLRDLCKNHRYFAENDEETVTHMAAVEKICEIMKLNELQDFIKALETNGRNVFLATMKDTEDKLEAERHALFENKKIEEQKSKKNAALKAPMEWSVEMTQLLIKAVNLFPAGTNQRWDVVANFLNQHGTFKDDRRFNAKEVLNKAKDLQSSDFSKSSLKKAANEEAFDQFEKDKKKVINAVDSDSISKNEVPNVNGNATKVNGDIKPPKEEKLWTKTEQELLEQAIKTFPASTLDRWDKIADCIPNRSKKDCMKRYKELVELVKAKKKAANLVK</sequence>
<evidence type="ECO:0000256" key="3">
    <source>
        <dbReference type="ARBA" id="ARBA00014469"/>
    </source>
</evidence>
<protein>
    <recommendedName>
        <fullName evidence="3">DnaJ homolog subfamily C member 2</fullName>
    </recommendedName>
</protein>
<dbReference type="CDD" id="cd00167">
    <property type="entry name" value="SANT"/>
    <property type="match status" value="1"/>
</dbReference>
<dbReference type="Pfam" id="PF00226">
    <property type="entry name" value="DnaJ"/>
    <property type="match status" value="1"/>
</dbReference>
<dbReference type="InterPro" id="IPR042569">
    <property type="entry name" value="RAC_head_sf"/>
</dbReference>
<dbReference type="InterPro" id="IPR032003">
    <property type="entry name" value="RAC_head"/>
</dbReference>
<evidence type="ECO:0000256" key="5">
    <source>
        <dbReference type="ARBA" id="ARBA00022737"/>
    </source>
</evidence>
<dbReference type="GO" id="GO:0006325">
    <property type="term" value="P:chromatin organization"/>
    <property type="evidence" value="ECO:0007669"/>
    <property type="project" value="UniProtKB-KW"/>
</dbReference>
<dbReference type="PANTHER" id="PTHR43999:SF1">
    <property type="entry name" value="DNAJ HOMOLOG SUBFAMILY C MEMBER 2"/>
    <property type="match status" value="1"/>
</dbReference>
<dbReference type="PROSITE" id="PS51294">
    <property type="entry name" value="HTH_MYB"/>
    <property type="match status" value="1"/>
</dbReference>
<dbReference type="PANTHER" id="PTHR43999">
    <property type="entry name" value="DNAJ HOMOLOG SUBFAMILY C MEMBER 2"/>
    <property type="match status" value="1"/>
</dbReference>
<dbReference type="GO" id="GO:0005634">
    <property type="term" value="C:nucleus"/>
    <property type="evidence" value="ECO:0007669"/>
    <property type="project" value="UniProtKB-SubCell"/>
</dbReference>
<dbReference type="FunFam" id="1.10.10.60:FF:000180">
    <property type="entry name" value="DnaJ (Hsp40) homolog, subfamily C, member 2"/>
    <property type="match status" value="1"/>
</dbReference>
<proteinExistence type="predicted"/>
<name>A0AAV1JPC6_9NEOP</name>
<dbReference type="SMART" id="SM00717">
    <property type="entry name" value="SANT"/>
    <property type="match status" value="2"/>
</dbReference>
<evidence type="ECO:0000259" key="12">
    <source>
        <dbReference type="PROSITE" id="PS50090"/>
    </source>
</evidence>
<evidence type="ECO:0000256" key="9">
    <source>
        <dbReference type="ARBA" id="ARBA00023242"/>
    </source>
</evidence>
<dbReference type="Gene3D" id="1.10.10.60">
    <property type="entry name" value="Homeodomain-like"/>
    <property type="match status" value="2"/>
</dbReference>
<dbReference type="Pfam" id="PF16717">
    <property type="entry name" value="RAC_head"/>
    <property type="match status" value="1"/>
</dbReference>
<keyword evidence="6" id="KW-0156">Chromatin regulator</keyword>
<gene>
    <name evidence="15" type="ORF">LNINA_LOCUS9502</name>
</gene>
<keyword evidence="5" id="KW-0677">Repeat</keyword>
<comment type="subcellular location">
    <subcellularLocation>
        <location evidence="2">Cytoplasm</location>
        <location evidence="2">Cytosol</location>
    </subcellularLocation>
    <subcellularLocation>
        <location evidence="1">Nucleus</location>
    </subcellularLocation>
</comment>
<dbReference type="Gene3D" id="1.10.287.110">
    <property type="entry name" value="DnaJ domain"/>
    <property type="match status" value="1"/>
</dbReference>
<dbReference type="InterPro" id="IPR009057">
    <property type="entry name" value="Homeodomain-like_sf"/>
</dbReference>
<evidence type="ECO:0000256" key="6">
    <source>
        <dbReference type="ARBA" id="ARBA00022853"/>
    </source>
</evidence>
<dbReference type="Pfam" id="PF23082">
    <property type="entry name" value="Myb_DNA-binding_2"/>
    <property type="match status" value="1"/>
</dbReference>
<dbReference type="Proteomes" id="UP001497472">
    <property type="component" value="Unassembled WGS sequence"/>
</dbReference>
<reference evidence="15 16" key="1">
    <citation type="submission" date="2023-11" db="EMBL/GenBank/DDBJ databases">
        <authorList>
            <person name="Okamura Y."/>
        </authorList>
    </citation>
    <scope>NUCLEOTIDE SEQUENCE [LARGE SCALE GENOMIC DNA]</scope>
</reference>
<dbReference type="SUPFAM" id="SSF46689">
    <property type="entry name" value="Homeodomain-like"/>
    <property type="match status" value="1"/>
</dbReference>
<evidence type="ECO:0000259" key="13">
    <source>
        <dbReference type="PROSITE" id="PS51293"/>
    </source>
</evidence>
<evidence type="ECO:0000313" key="16">
    <source>
        <dbReference type="Proteomes" id="UP001497472"/>
    </source>
</evidence>
<dbReference type="SMART" id="SM00271">
    <property type="entry name" value="DnaJ"/>
    <property type="match status" value="1"/>
</dbReference>
<feature type="domain" description="SANT" evidence="13">
    <location>
        <begin position="550"/>
        <end position="605"/>
    </location>
</feature>
<dbReference type="InterPro" id="IPR001005">
    <property type="entry name" value="SANT/Myb"/>
</dbReference>
<dbReference type="InterPro" id="IPR044634">
    <property type="entry name" value="Zuotin/DnaJC2"/>
</dbReference>
<evidence type="ECO:0000259" key="11">
    <source>
        <dbReference type="PROSITE" id="PS50076"/>
    </source>
</evidence>